<proteinExistence type="predicted"/>
<dbReference type="Proteomes" id="UP001652622">
    <property type="component" value="Unplaced"/>
</dbReference>
<sequence length="325" mass="36223">MTTVLLQIMAVLLVFWVPTMHSCEVSIHPKVNAVMFGASLNLTCTVSCNNYTELRWEVALPFMLKKGDGWINLYITSVTEWALPLSCLVNYGDFNQTYTRKVIYVYEFSTPVIYPVSEVLNDHLEKIVCNISSLKVRGSIPSHSNISLSRDGKILNSSHGKPSVEYNFVPNLEHDDGAEILCQANLLLGSQVLRKNANQTLKVVASPYNVSISATHVTYKVDAKIVVTCNATGKPNPEYSWELPSKVNVEFSNSNRTVTINSAKEFHNGTYRCLIHNIYGKNSAQIDIVFEGKSRNWVIAPVITMLVLGAIIIGGVVYFCRTRPL</sequence>
<dbReference type="InterPro" id="IPR036179">
    <property type="entry name" value="Ig-like_dom_sf"/>
</dbReference>
<accession>A0A6P9DEK8</accession>
<gene>
    <name evidence="5" type="primary">LOC117675359</name>
</gene>
<dbReference type="InParanoid" id="A0A6P9DEK8"/>
<dbReference type="Gene3D" id="2.60.40.10">
    <property type="entry name" value="Immunoglobulins"/>
    <property type="match status" value="2"/>
</dbReference>
<dbReference type="InterPro" id="IPR013783">
    <property type="entry name" value="Ig-like_fold"/>
</dbReference>
<dbReference type="PROSITE" id="PS50835">
    <property type="entry name" value="IG_LIKE"/>
    <property type="match status" value="1"/>
</dbReference>
<protein>
    <submittedName>
        <fullName evidence="5">Uncharacterized protein LOC117675359</fullName>
    </submittedName>
</protein>
<dbReference type="GeneID" id="117675359"/>
<dbReference type="InterPro" id="IPR013768">
    <property type="entry name" value="ICAM_N"/>
</dbReference>
<organism evidence="4 5">
    <name type="scientific">Pantherophis guttatus</name>
    <name type="common">Corn snake</name>
    <name type="synonym">Elaphe guttata</name>
    <dbReference type="NCBI Taxonomy" id="94885"/>
    <lineage>
        <taxon>Eukaryota</taxon>
        <taxon>Metazoa</taxon>
        <taxon>Chordata</taxon>
        <taxon>Craniata</taxon>
        <taxon>Vertebrata</taxon>
        <taxon>Euteleostomi</taxon>
        <taxon>Lepidosauria</taxon>
        <taxon>Squamata</taxon>
        <taxon>Bifurcata</taxon>
        <taxon>Unidentata</taxon>
        <taxon>Episquamata</taxon>
        <taxon>Toxicofera</taxon>
        <taxon>Serpentes</taxon>
        <taxon>Colubroidea</taxon>
        <taxon>Colubridae</taxon>
        <taxon>Colubrinae</taxon>
        <taxon>Pantherophis</taxon>
    </lineage>
</organism>
<dbReference type="GO" id="GO:0005178">
    <property type="term" value="F:integrin binding"/>
    <property type="evidence" value="ECO:0007669"/>
    <property type="project" value="InterPro"/>
</dbReference>
<dbReference type="OMA" id="CEVSIHP"/>
<keyword evidence="4" id="KW-1185">Reference proteome</keyword>
<feature type="transmembrane region" description="Helical" evidence="1">
    <location>
        <begin position="297"/>
        <end position="320"/>
    </location>
</feature>
<evidence type="ECO:0000256" key="1">
    <source>
        <dbReference type="SAM" id="Phobius"/>
    </source>
</evidence>
<evidence type="ECO:0000259" key="3">
    <source>
        <dbReference type="PROSITE" id="PS50835"/>
    </source>
</evidence>
<dbReference type="SMART" id="SM00408">
    <property type="entry name" value="IGc2"/>
    <property type="match status" value="1"/>
</dbReference>
<dbReference type="InterPro" id="IPR047012">
    <property type="entry name" value="ICAM_VCAM"/>
</dbReference>
<reference evidence="5" key="1">
    <citation type="submission" date="2025-08" db="UniProtKB">
        <authorList>
            <consortium name="RefSeq"/>
        </authorList>
    </citation>
    <scope>IDENTIFICATION</scope>
    <source>
        <tissue evidence="5">Blood</tissue>
    </source>
</reference>
<keyword evidence="1" id="KW-1133">Transmembrane helix</keyword>
<name>A0A6P9DEK8_PANGU</name>
<keyword evidence="1" id="KW-0812">Transmembrane</keyword>
<dbReference type="InterPro" id="IPR003598">
    <property type="entry name" value="Ig_sub2"/>
</dbReference>
<dbReference type="GO" id="GO:0007155">
    <property type="term" value="P:cell adhesion"/>
    <property type="evidence" value="ECO:0007669"/>
    <property type="project" value="InterPro"/>
</dbReference>
<dbReference type="PANTHER" id="PTHR13771">
    <property type="entry name" value="INTERCELLULAR ADHESION MOLECULE"/>
    <property type="match status" value="1"/>
</dbReference>
<dbReference type="Pfam" id="PF13927">
    <property type="entry name" value="Ig_3"/>
    <property type="match status" value="1"/>
</dbReference>
<dbReference type="SUPFAM" id="SSF48726">
    <property type="entry name" value="Immunoglobulin"/>
    <property type="match status" value="2"/>
</dbReference>
<dbReference type="CDD" id="cd00096">
    <property type="entry name" value="Ig"/>
    <property type="match status" value="1"/>
</dbReference>
<keyword evidence="1" id="KW-0472">Membrane</keyword>
<evidence type="ECO:0000256" key="2">
    <source>
        <dbReference type="SAM" id="SignalP"/>
    </source>
</evidence>
<feature type="domain" description="Ig-like" evidence="3">
    <location>
        <begin position="207"/>
        <end position="289"/>
    </location>
</feature>
<dbReference type="AlphaFoldDB" id="A0A6P9DEK8"/>
<feature type="chain" id="PRO_5028416463" evidence="2">
    <location>
        <begin position="23"/>
        <end position="325"/>
    </location>
</feature>
<evidence type="ECO:0000313" key="5">
    <source>
        <dbReference type="RefSeq" id="XP_034289790.1"/>
    </source>
</evidence>
<dbReference type="InterPro" id="IPR003599">
    <property type="entry name" value="Ig_sub"/>
</dbReference>
<keyword evidence="2" id="KW-0732">Signal</keyword>
<dbReference type="KEGG" id="pgut:117675359"/>
<dbReference type="InterPro" id="IPR007110">
    <property type="entry name" value="Ig-like_dom"/>
</dbReference>
<feature type="signal peptide" evidence="2">
    <location>
        <begin position="1"/>
        <end position="22"/>
    </location>
</feature>
<dbReference type="Pfam" id="PF03921">
    <property type="entry name" value="ICAM_N"/>
    <property type="match status" value="1"/>
</dbReference>
<dbReference type="RefSeq" id="XP_034289790.1">
    <property type="nucleotide sequence ID" value="XM_034433899.2"/>
</dbReference>
<dbReference type="PANTHER" id="PTHR13771:SF9">
    <property type="entry name" value="INTERCELLULAR ADHESION MOLECULE 5"/>
    <property type="match status" value="1"/>
</dbReference>
<dbReference type="SMART" id="SM00409">
    <property type="entry name" value="IG"/>
    <property type="match status" value="2"/>
</dbReference>
<evidence type="ECO:0000313" key="4">
    <source>
        <dbReference type="Proteomes" id="UP001652622"/>
    </source>
</evidence>